<evidence type="ECO:0000256" key="8">
    <source>
        <dbReference type="ARBA" id="ARBA00022490"/>
    </source>
</evidence>
<dbReference type="EMBL" id="AFYH01269380">
    <property type="status" value="NOT_ANNOTATED_CDS"/>
    <property type="molecule type" value="Genomic_DNA"/>
</dbReference>
<dbReference type="FunFam" id="3.40.50.2020:FF:000004">
    <property type="entry name" value="Adenine phosphoribosyltransferase"/>
    <property type="match status" value="1"/>
</dbReference>
<gene>
    <name evidence="13" type="primary">LOC102351310</name>
</gene>
<dbReference type="InParanoid" id="H2ZU10"/>
<evidence type="ECO:0000256" key="6">
    <source>
        <dbReference type="ARBA" id="ARBA00011738"/>
    </source>
</evidence>
<dbReference type="InterPro" id="IPR050054">
    <property type="entry name" value="UPRTase/APRTase"/>
</dbReference>
<keyword evidence="8" id="KW-0963">Cytoplasm</keyword>
<protein>
    <recommendedName>
        <fullName evidence="7">adenine phosphoribosyltransferase</fullName>
        <ecNumber evidence="7">2.4.2.7</ecNumber>
    </recommendedName>
</protein>
<evidence type="ECO:0000256" key="1">
    <source>
        <dbReference type="ARBA" id="ARBA00000868"/>
    </source>
</evidence>
<dbReference type="Pfam" id="PF00156">
    <property type="entry name" value="Pribosyltran"/>
    <property type="match status" value="1"/>
</dbReference>
<dbReference type="NCBIfam" id="NF002636">
    <property type="entry name" value="PRK02304.1-5"/>
    <property type="match status" value="1"/>
</dbReference>
<reference evidence="13" key="3">
    <citation type="submission" date="2025-09" db="UniProtKB">
        <authorList>
            <consortium name="Ensembl"/>
        </authorList>
    </citation>
    <scope>IDENTIFICATION</scope>
</reference>
<dbReference type="eggNOG" id="KOG1712">
    <property type="taxonomic scope" value="Eukaryota"/>
</dbReference>
<sequence length="119" mass="12859">SGIDARGILFGSVLAYRLRIGFVVVRKKGKLPGLTESVAYNLEYGKAEIEMQADAVAPGQKVVVIDDLLATGAGTLQATCLLLKRLQAEVLECLVLIELKELKGAEKLNSIPLFSLLQY</sequence>
<evidence type="ECO:0000256" key="3">
    <source>
        <dbReference type="ARBA" id="ARBA00004496"/>
    </source>
</evidence>
<dbReference type="STRING" id="7897.ENSLACP00000000881"/>
<dbReference type="GO" id="GO:0006168">
    <property type="term" value="P:adenine salvage"/>
    <property type="evidence" value="ECO:0007669"/>
    <property type="project" value="TreeGrafter"/>
</dbReference>
<comment type="function">
    <text evidence="2">Catalyzes a salvage reaction resulting in the formation of AMP, that is energically less costly than de novo synthesis.</text>
</comment>
<comment type="subcellular location">
    <subcellularLocation>
        <location evidence="3">Cytoplasm</location>
    </subcellularLocation>
</comment>
<evidence type="ECO:0000313" key="13">
    <source>
        <dbReference type="Ensembl" id="ENSLACP00000000881.1"/>
    </source>
</evidence>
<dbReference type="PANTHER" id="PTHR32315">
    <property type="entry name" value="ADENINE PHOSPHORIBOSYLTRANSFERASE"/>
    <property type="match status" value="1"/>
</dbReference>
<proteinExistence type="inferred from homology"/>
<dbReference type="InterPro" id="IPR029057">
    <property type="entry name" value="PRTase-like"/>
</dbReference>
<dbReference type="Proteomes" id="UP000008672">
    <property type="component" value="Unassembled WGS sequence"/>
</dbReference>
<dbReference type="GO" id="GO:0044209">
    <property type="term" value="P:AMP salvage"/>
    <property type="evidence" value="ECO:0007669"/>
    <property type="project" value="TreeGrafter"/>
</dbReference>
<accession>H2ZU10</accession>
<dbReference type="OMA" id="ITHFVYH"/>
<dbReference type="GO" id="GO:0002055">
    <property type="term" value="F:adenine binding"/>
    <property type="evidence" value="ECO:0007669"/>
    <property type="project" value="TreeGrafter"/>
</dbReference>
<keyword evidence="10" id="KW-0808">Transferase</keyword>
<feature type="domain" description="Phosphoribosyltransferase" evidence="12">
    <location>
        <begin position="2"/>
        <end position="100"/>
    </location>
</feature>
<evidence type="ECO:0000256" key="4">
    <source>
        <dbReference type="ARBA" id="ARBA00004659"/>
    </source>
</evidence>
<dbReference type="FunCoup" id="H2ZU10">
    <property type="interactions" value="1090"/>
</dbReference>
<dbReference type="EMBL" id="AFYH01269381">
    <property type="status" value="NOT_ANNOTATED_CDS"/>
    <property type="molecule type" value="Genomic_DNA"/>
</dbReference>
<evidence type="ECO:0000256" key="2">
    <source>
        <dbReference type="ARBA" id="ARBA00003968"/>
    </source>
</evidence>
<keyword evidence="14" id="KW-1185">Reference proteome</keyword>
<reference evidence="13" key="2">
    <citation type="submission" date="2025-08" db="UniProtKB">
        <authorList>
            <consortium name="Ensembl"/>
        </authorList>
    </citation>
    <scope>IDENTIFICATION</scope>
</reference>
<dbReference type="GO" id="GO:0005737">
    <property type="term" value="C:cytoplasm"/>
    <property type="evidence" value="ECO:0007669"/>
    <property type="project" value="UniProtKB-SubCell"/>
</dbReference>
<comment type="catalytic activity">
    <reaction evidence="1">
        <text>AMP + diphosphate = 5-phospho-alpha-D-ribose 1-diphosphate + adenine</text>
        <dbReference type="Rhea" id="RHEA:16609"/>
        <dbReference type="ChEBI" id="CHEBI:16708"/>
        <dbReference type="ChEBI" id="CHEBI:33019"/>
        <dbReference type="ChEBI" id="CHEBI:58017"/>
        <dbReference type="ChEBI" id="CHEBI:456215"/>
        <dbReference type="EC" id="2.4.2.7"/>
    </reaction>
</comment>
<dbReference type="EMBL" id="AFYH01269379">
    <property type="status" value="NOT_ANNOTATED_CDS"/>
    <property type="molecule type" value="Genomic_DNA"/>
</dbReference>
<dbReference type="InterPro" id="IPR000836">
    <property type="entry name" value="PRTase_dom"/>
</dbReference>
<dbReference type="AlphaFoldDB" id="H2ZU10"/>
<evidence type="ECO:0000256" key="9">
    <source>
        <dbReference type="ARBA" id="ARBA00022676"/>
    </source>
</evidence>
<dbReference type="GO" id="GO:0006166">
    <property type="term" value="P:purine ribonucleoside salvage"/>
    <property type="evidence" value="ECO:0007669"/>
    <property type="project" value="UniProtKB-KW"/>
</dbReference>
<dbReference type="SUPFAM" id="SSF53271">
    <property type="entry name" value="PRTase-like"/>
    <property type="match status" value="1"/>
</dbReference>
<keyword evidence="9" id="KW-0328">Glycosyltransferase</keyword>
<dbReference type="PANTHER" id="PTHR32315:SF3">
    <property type="entry name" value="ADENINE PHOSPHORIBOSYLTRANSFERASE"/>
    <property type="match status" value="1"/>
</dbReference>
<keyword evidence="11" id="KW-0660">Purine salvage</keyword>
<name>H2ZU10_LATCH</name>
<evidence type="ECO:0000256" key="7">
    <source>
        <dbReference type="ARBA" id="ARBA00011893"/>
    </source>
</evidence>
<evidence type="ECO:0000256" key="11">
    <source>
        <dbReference type="ARBA" id="ARBA00022726"/>
    </source>
</evidence>
<dbReference type="CDD" id="cd06223">
    <property type="entry name" value="PRTases_typeI"/>
    <property type="match status" value="1"/>
</dbReference>
<dbReference type="GO" id="GO:0016208">
    <property type="term" value="F:AMP binding"/>
    <property type="evidence" value="ECO:0007669"/>
    <property type="project" value="TreeGrafter"/>
</dbReference>
<evidence type="ECO:0000256" key="5">
    <source>
        <dbReference type="ARBA" id="ARBA00008391"/>
    </source>
</evidence>
<dbReference type="EC" id="2.4.2.7" evidence="7"/>
<evidence type="ECO:0000256" key="10">
    <source>
        <dbReference type="ARBA" id="ARBA00022679"/>
    </source>
</evidence>
<organism evidence="13 14">
    <name type="scientific">Latimeria chalumnae</name>
    <name type="common">Coelacanth</name>
    <dbReference type="NCBI Taxonomy" id="7897"/>
    <lineage>
        <taxon>Eukaryota</taxon>
        <taxon>Metazoa</taxon>
        <taxon>Chordata</taxon>
        <taxon>Craniata</taxon>
        <taxon>Vertebrata</taxon>
        <taxon>Euteleostomi</taxon>
        <taxon>Coelacanthiformes</taxon>
        <taxon>Coelacanthidae</taxon>
        <taxon>Latimeria</taxon>
    </lineage>
</organism>
<dbReference type="HOGENOM" id="CLU_063339_5_0_1"/>
<comment type="similarity">
    <text evidence="5">Belongs to the purine/pyrimidine phosphoribosyltransferase family.</text>
</comment>
<dbReference type="GO" id="GO:0003999">
    <property type="term" value="F:adenine phosphoribosyltransferase activity"/>
    <property type="evidence" value="ECO:0007669"/>
    <property type="project" value="UniProtKB-EC"/>
</dbReference>
<reference evidence="14" key="1">
    <citation type="submission" date="2011-08" db="EMBL/GenBank/DDBJ databases">
        <title>The draft genome of Latimeria chalumnae.</title>
        <authorList>
            <person name="Di Palma F."/>
            <person name="Alfoldi J."/>
            <person name="Johnson J."/>
            <person name="Berlin A."/>
            <person name="Gnerre S."/>
            <person name="Jaffe D."/>
            <person name="MacCallum I."/>
            <person name="Young S."/>
            <person name="Walker B.J."/>
            <person name="Lander E."/>
            <person name="Lindblad-Toh K."/>
        </authorList>
    </citation>
    <scope>NUCLEOTIDE SEQUENCE [LARGE SCALE GENOMIC DNA]</scope>
    <source>
        <strain evidence="14">Wild caught</strain>
    </source>
</reference>
<comment type="pathway">
    <text evidence="4">Purine metabolism; AMP biosynthesis via salvage pathway; AMP from adenine: step 1/1.</text>
</comment>
<evidence type="ECO:0000259" key="12">
    <source>
        <dbReference type="Pfam" id="PF00156"/>
    </source>
</evidence>
<dbReference type="GeneTree" id="ENSGT00390000017259"/>
<dbReference type="Bgee" id="ENSLACG00000000793">
    <property type="expression patterns" value="Expressed in muscle tissue and 6 other cell types or tissues"/>
</dbReference>
<comment type="subunit">
    <text evidence="6">Homodimer.</text>
</comment>
<dbReference type="Ensembl" id="ENSLACT00000000890.1">
    <property type="protein sequence ID" value="ENSLACP00000000881.1"/>
    <property type="gene ID" value="ENSLACG00000000793.1"/>
</dbReference>
<evidence type="ECO:0000313" key="14">
    <source>
        <dbReference type="Proteomes" id="UP000008672"/>
    </source>
</evidence>
<dbReference type="Gene3D" id="3.40.50.2020">
    <property type="match status" value="1"/>
</dbReference>